<evidence type="ECO:0000313" key="2">
    <source>
        <dbReference type="Proteomes" id="UP000308600"/>
    </source>
</evidence>
<sequence length="110" mass="12460">MLEPLIFAGLTLLAAEPLVQLARTFTMLMTHHTFRTVHVYSRRARCVWRQFVGEDGLLLLPEELLIEVVKNLEWHDLLSLHQLNPTDLPAIAPCLEIASCLAKCGWTRAA</sequence>
<gene>
    <name evidence="1" type="ORF">BDN72DRAFT_903538</name>
</gene>
<keyword evidence="2" id="KW-1185">Reference proteome</keyword>
<evidence type="ECO:0000313" key="1">
    <source>
        <dbReference type="EMBL" id="TFK62085.1"/>
    </source>
</evidence>
<organism evidence="1 2">
    <name type="scientific">Pluteus cervinus</name>
    <dbReference type="NCBI Taxonomy" id="181527"/>
    <lineage>
        <taxon>Eukaryota</taxon>
        <taxon>Fungi</taxon>
        <taxon>Dikarya</taxon>
        <taxon>Basidiomycota</taxon>
        <taxon>Agaricomycotina</taxon>
        <taxon>Agaricomycetes</taxon>
        <taxon>Agaricomycetidae</taxon>
        <taxon>Agaricales</taxon>
        <taxon>Pluteineae</taxon>
        <taxon>Pluteaceae</taxon>
        <taxon>Pluteus</taxon>
    </lineage>
</organism>
<dbReference type="EMBL" id="ML208607">
    <property type="protein sequence ID" value="TFK62085.1"/>
    <property type="molecule type" value="Genomic_DNA"/>
</dbReference>
<name>A0ACD3A8S6_9AGAR</name>
<accession>A0ACD3A8S6</accession>
<proteinExistence type="predicted"/>
<protein>
    <submittedName>
        <fullName evidence="1">Uncharacterized protein</fullName>
    </submittedName>
</protein>
<dbReference type="Proteomes" id="UP000308600">
    <property type="component" value="Unassembled WGS sequence"/>
</dbReference>
<reference evidence="1 2" key="1">
    <citation type="journal article" date="2019" name="Nat. Ecol. Evol.">
        <title>Megaphylogeny resolves global patterns of mushroom evolution.</title>
        <authorList>
            <person name="Varga T."/>
            <person name="Krizsan K."/>
            <person name="Foldi C."/>
            <person name="Dima B."/>
            <person name="Sanchez-Garcia M."/>
            <person name="Sanchez-Ramirez S."/>
            <person name="Szollosi G.J."/>
            <person name="Szarkandi J.G."/>
            <person name="Papp V."/>
            <person name="Albert L."/>
            <person name="Andreopoulos W."/>
            <person name="Angelini C."/>
            <person name="Antonin V."/>
            <person name="Barry K.W."/>
            <person name="Bougher N.L."/>
            <person name="Buchanan P."/>
            <person name="Buyck B."/>
            <person name="Bense V."/>
            <person name="Catcheside P."/>
            <person name="Chovatia M."/>
            <person name="Cooper J."/>
            <person name="Damon W."/>
            <person name="Desjardin D."/>
            <person name="Finy P."/>
            <person name="Geml J."/>
            <person name="Haridas S."/>
            <person name="Hughes K."/>
            <person name="Justo A."/>
            <person name="Karasinski D."/>
            <person name="Kautmanova I."/>
            <person name="Kiss B."/>
            <person name="Kocsube S."/>
            <person name="Kotiranta H."/>
            <person name="LaButti K.M."/>
            <person name="Lechner B.E."/>
            <person name="Liimatainen K."/>
            <person name="Lipzen A."/>
            <person name="Lukacs Z."/>
            <person name="Mihaltcheva S."/>
            <person name="Morgado L.N."/>
            <person name="Niskanen T."/>
            <person name="Noordeloos M.E."/>
            <person name="Ohm R.A."/>
            <person name="Ortiz-Santana B."/>
            <person name="Ovrebo C."/>
            <person name="Racz N."/>
            <person name="Riley R."/>
            <person name="Savchenko A."/>
            <person name="Shiryaev A."/>
            <person name="Soop K."/>
            <person name="Spirin V."/>
            <person name="Szebenyi C."/>
            <person name="Tomsovsky M."/>
            <person name="Tulloss R.E."/>
            <person name="Uehling J."/>
            <person name="Grigoriev I.V."/>
            <person name="Vagvolgyi C."/>
            <person name="Papp T."/>
            <person name="Martin F.M."/>
            <person name="Miettinen O."/>
            <person name="Hibbett D.S."/>
            <person name="Nagy L.G."/>
        </authorList>
    </citation>
    <scope>NUCLEOTIDE SEQUENCE [LARGE SCALE GENOMIC DNA]</scope>
    <source>
        <strain evidence="1 2">NL-1719</strain>
    </source>
</reference>